<gene>
    <name evidence="2" type="ORF">SEVIR_1G083150v2</name>
</gene>
<dbReference type="EMBL" id="CM016552">
    <property type="protein sequence ID" value="TKW37955.1"/>
    <property type="molecule type" value="Genomic_DNA"/>
</dbReference>
<accession>A0A4U6W7V2</accession>
<keyword evidence="3" id="KW-1185">Reference proteome</keyword>
<sequence>MGNSLAAPIANSPPAWDEMGPRPGSNRVVFAGDVRRRCRPMKANHFRTLNKNFQLQDLRSLCPACNMLYIVCSVLPKPVLVACCKD</sequence>
<dbReference type="AlphaFoldDB" id="A0A4U6W7V2"/>
<organism evidence="2 3">
    <name type="scientific">Setaria viridis</name>
    <name type="common">Green bristlegrass</name>
    <name type="synonym">Setaria italica subsp. viridis</name>
    <dbReference type="NCBI Taxonomy" id="4556"/>
    <lineage>
        <taxon>Eukaryota</taxon>
        <taxon>Viridiplantae</taxon>
        <taxon>Streptophyta</taxon>
        <taxon>Embryophyta</taxon>
        <taxon>Tracheophyta</taxon>
        <taxon>Spermatophyta</taxon>
        <taxon>Magnoliopsida</taxon>
        <taxon>Liliopsida</taxon>
        <taxon>Poales</taxon>
        <taxon>Poaceae</taxon>
        <taxon>PACMAD clade</taxon>
        <taxon>Panicoideae</taxon>
        <taxon>Panicodae</taxon>
        <taxon>Paniceae</taxon>
        <taxon>Cenchrinae</taxon>
        <taxon>Setaria</taxon>
    </lineage>
</organism>
<proteinExistence type="predicted"/>
<reference evidence="2" key="1">
    <citation type="submission" date="2019-03" db="EMBL/GenBank/DDBJ databases">
        <title>WGS assembly of Setaria viridis.</title>
        <authorList>
            <person name="Huang P."/>
            <person name="Jenkins J."/>
            <person name="Grimwood J."/>
            <person name="Barry K."/>
            <person name="Healey A."/>
            <person name="Mamidi S."/>
            <person name="Sreedasyam A."/>
            <person name="Shu S."/>
            <person name="Feldman M."/>
            <person name="Wu J."/>
            <person name="Yu Y."/>
            <person name="Chen C."/>
            <person name="Johnson J."/>
            <person name="Rokhsar D."/>
            <person name="Baxter I."/>
            <person name="Schmutz J."/>
            <person name="Brutnell T."/>
            <person name="Kellogg E."/>
        </authorList>
    </citation>
    <scope>NUCLEOTIDE SEQUENCE [LARGE SCALE GENOMIC DNA]</scope>
</reference>
<dbReference type="Gramene" id="TKW37955">
    <property type="protein sequence ID" value="TKW37955"/>
    <property type="gene ID" value="SEVIR_1G083150v2"/>
</dbReference>
<evidence type="ECO:0000256" key="1">
    <source>
        <dbReference type="SAM" id="MobiDB-lite"/>
    </source>
</evidence>
<dbReference type="Proteomes" id="UP000298652">
    <property type="component" value="Chromosome 1"/>
</dbReference>
<evidence type="ECO:0000313" key="3">
    <source>
        <dbReference type="Proteomes" id="UP000298652"/>
    </source>
</evidence>
<evidence type="ECO:0000313" key="2">
    <source>
        <dbReference type="EMBL" id="TKW37955.1"/>
    </source>
</evidence>
<feature type="region of interest" description="Disordered" evidence="1">
    <location>
        <begin position="1"/>
        <end position="21"/>
    </location>
</feature>
<name>A0A4U6W7V2_SETVI</name>
<protein>
    <submittedName>
        <fullName evidence="2">Uncharacterized protein</fullName>
    </submittedName>
</protein>